<organism evidence="8 9">
    <name type="scientific">Hibiscus sabdariffa</name>
    <name type="common">roselle</name>
    <dbReference type="NCBI Taxonomy" id="183260"/>
    <lineage>
        <taxon>Eukaryota</taxon>
        <taxon>Viridiplantae</taxon>
        <taxon>Streptophyta</taxon>
        <taxon>Embryophyta</taxon>
        <taxon>Tracheophyta</taxon>
        <taxon>Spermatophyta</taxon>
        <taxon>Magnoliopsida</taxon>
        <taxon>eudicotyledons</taxon>
        <taxon>Gunneridae</taxon>
        <taxon>Pentapetalae</taxon>
        <taxon>rosids</taxon>
        <taxon>malvids</taxon>
        <taxon>Malvales</taxon>
        <taxon>Malvaceae</taxon>
        <taxon>Malvoideae</taxon>
        <taxon>Hibiscus</taxon>
    </lineage>
</organism>
<feature type="domain" description="GTD-binding" evidence="7">
    <location>
        <begin position="300"/>
        <end position="398"/>
    </location>
</feature>
<keyword evidence="3 6" id="KW-1133">Transmembrane helix</keyword>
<evidence type="ECO:0000256" key="6">
    <source>
        <dbReference type="SAM" id="Phobius"/>
    </source>
</evidence>
<comment type="caution">
    <text evidence="8">The sequence shown here is derived from an EMBL/GenBank/DDBJ whole genome shotgun (WGS) entry which is preliminary data.</text>
</comment>
<feature type="compositionally biased region" description="Basic and acidic residues" evidence="5">
    <location>
        <begin position="500"/>
        <end position="512"/>
    </location>
</feature>
<evidence type="ECO:0000256" key="5">
    <source>
        <dbReference type="SAM" id="MobiDB-lite"/>
    </source>
</evidence>
<evidence type="ECO:0000256" key="4">
    <source>
        <dbReference type="ARBA" id="ARBA00023136"/>
    </source>
</evidence>
<evidence type="ECO:0000256" key="3">
    <source>
        <dbReference type="ARBA" id="ARBA00022989"/>
    </source>
</evidence>
<feature type="compositionally biased region" description="Low complexity" evidence="5">
    <location>
        <begin position="448"/>
        <end position="457"/>
    </location>
</feature>
<dbReference type="InterPro" id="IPR007656">
    <property type="entry name" value="GTD-bd"/>
</dbReference>
<keyword evidence="2 6" id="KW-0812">Transmembrane</keyword>
<feature type="compositionally biased region" description="Polar residues" evidence="5">
    <location>
        <begin position="430"/>
        <end position="440"/>
    </location>
</feature>
<comment type="subcellular location">
    <subcellularLocation>
        <location evidence="1">Membrane</location>
        <topology evidence="1">Single-pass membrane protein</topology>
    </subcellularLocation>
</comment>
<proteinExistence type="predicted"/>
<feature type="compositionally biased region" description="Basic and acidic residues" evidence="5">
    <location>
        <begin position="205"/>
        <end position="220"/>
    </location>
</feature>
<protein>
    <recommendedName>
        <fullName evidence="7">GTD-binding domain-containing protein</fullName>
    </recommendedName>
</protein>
<keyword evidence="9" id="KW-1185">Reference proteome</keyword>
<evidence type="ECO:0000313" key="9">
    <source>
        <dbReference type="Proteomes" id="UP001396334"/>
    </source>
</evidence>
<feature type="compositionally biased region" description="Acidic residues" evidence="5">
    <location>
        <begin position="526"/>
        <end position="535"/>
    </location>
</feature>
<evidence type="ECO:0000313" key="8">
    <source>
        <dbReference type="EMBL" id="KAK9036475.1"/>
    </source>
</evidence>
<feature type="transmembrane region" description="Helical" evidence="6">
    <location>
        <begin position="20"/>
        <end position="44"/>
    </location>
</feature>
<accession>A0ABR2TG55</accession>
<dbReference type="Pfam" id="PF04576">
    <property type="entry name" value="Zein-binding"/>
    <property type="match status" value="1"/>
</dbReference>
<dbReference type="PANTHER" id="PTHR31448:SF9">
    <property type="entry name" value="MYOSIN-BINDING PROTEIN 6-RELATED"/>
    <property type="match status" value="1"/>
</dbReference>
<dbReference type="InterPro" id="IPR039306">
    <property type="entry name" value="MYOB"/>
</dbReference>
<dbReference type="PROSITE" id="PS51775">
    <property type="entry name" value="GTD_BINDING"/>
    <property type="match status" value="1"/>
</dbReference>
<keyword evidence="4 6" id="KW-0472">Membrane</keyword>
<gene>
    <name evidence="8" type="ORF">V6N11_078474</name>
</gene>
<sequence length="535" mass="59858">MGKRSFKQFVEEELGAVPEFFIYAVLEWIMILMLFIGGFVASVANGFAKFFELPVPCLVCTRLDHVFLGTTDDFDFDESICDSHKKGVSCLAFCHAHKKLSDIRTMCETCLLSFATERETDCNRYKSLLGILHKDLDQLLVDEDHELHLSLHAGAKKDEDPAAAAAGSEKRKGHICTCCGQPLNVKSTGPKAKFSSIAPSPHPDNSSHIKHPEPEFKPDEPEAPEDTARSRGLTLQMPLKEDGKAGTMPMAAEGDEEDKSPSMMKSKQFFGIPLSDSDNSPRWARTPRKILLQRTEFAAECNGEIPCSPRMDRKSLMALYMELDEERSASAVAAYNAMAMITRLQAEKAAVQMEALQYQRMMEEQAEYDQETLEEMTNLVAKREEELCELEAELEVYRAKYGRLQESDFEKLQRNENDEVNNQNNDSHTVETPSLSSSNGGKPETASTTTTTTTTTTWENSETQKVQAESNSSSTEKVGAAADSDPTGGESTAKSKKAMRQMDRMKILEKKMHITSMGRFQRQNSEIDDDFEEDH</sequence>
<evidence type="ECO:0000256" key="2">
    <source>
        <dbReference type="ARBA" id="ARBA00022692"/>
    </source>
</evidence>
<feature type="region of interest" description="Disordered" evidence="5">
    <location>
        <begin position="419"/>
        <end position="535"/>
    </location>
</feature>
<dbReference type="PANTHER" id="PTHR31448">
    <property type="entry name" value="MYOSIN-BINDING PROTEIN 2"/>
    <property type="match status" value="1"/>
</dbReference>
<evidence type="ECO:0000256" key="1">
    <source>
        <dbReference type="ARBA" id="ARBA00004167"/>
    </source>
</evidence>
<feature type="compositionally biased region" description="Polar residues" evidence="5">
    <location>
        <begin position="458"/>
        <end position="476"/>
    </location>
</feature>
<evidence type="ECO:0000259" key="7">
    <source>
        <dbReference type="PROSITE" id="PS51775"/>
    </source>
</evidence>
<dbReference type="Proteomes" id="UP001396334">
    <property type="component" value="Unassembled WGS sequence"/>
</dbReference>
<name>A0ABR2TG55_9ROSI</name>
<feature type="region of interest" description="Disordered" evidence="5">
    <location>
        <begin position="189"/>
        <end position="263"/>
    </location>
</feature>
<reference evidence="8 9" key="1">
    <citation type="journal article" date="2024" name="G3 (Bethesda)">
        <title>Genome assembly of Hibiscus sabdariffa L. provides insights into metabolisms of medicinal natural products.</title>
        <authorList>
            <person name="Kim T."/>
        </authorList>
    </citation>
    <scope>NUCLEOTIDE SEQUENCE [LARGE SCALE GENOMIC DNA]</scope>
    <source>
        <strain evidence="8">TK-2024</strain>
        <tissue evidence="8">Old leaves</tissue>
    </source>
</reference>
<dbReference type="EMBL" id="JBBPBN010000006">
    <property type="protein sequence ID" value="KAK9036475.1"/>
    <property type="molecule type" value="Genomic_DNA"/>
</dbReference>